<dbReference type="InterPro" id="IPR004358">
    <property type="entry name" value="Sig_transdc_His_kin-like_C"/>
</dbReference>
<dbReference type="HOGENOM" id="CLU_1634663_0_0_12"/>
<dbReference type="Pfam" id="PF02518">
    <property type="entry name" value="HATPase_c"/>
    <property type="match status" value="1"/>
</dbReference>
<dbReference type="InterPro" id="IPR036890">
    <property type="entry name" value="HATPase_C_sf"/>
</dbReference>
<dbReference type="STRING" id="869212.Turpa_3637"/>
<proteinExistence type="predicted"/>
<keyword evidence="5" id="KW-0808">Transferase</keyword>
<dbReference type="OrthoDB" id="367096at2"/>
<organism evidence="5 6">
    <name type="scientific">Turneriella parva (strain ATCC BAA-1111 / DSM 21527 / NCTC 11395 / H)</name>
    <name type="common">Leptospira parva</name>
    <dbReference type="NCBI Taxonomy" id="869212"/>
    <lineage>
        <taxon>Bacteria</taxon>
        <taxon>Pseudomonadati</taxon>
        <taxon>Spirochaetota</taxon>
        <taxon>Spirochaetia</taxon>
        <taxon>Leptospirales</taxon>
        <taxon>Leptospiraceae</taxon>
        <taxon>Turneriella</taxon>
    </lineage>
</organism>
<dbReference type="InterPro" id="IPR003594">
    <property type="entry name" value="HATPase_dom"/>
</dbReference>
<comment type="catalytic activity">
    <reaction evidence="1">
        <text>ATP + protein L-histidine = ADP + protein N-phospho-L-histidine.</text>
        <dbReference type="EC" id="2.7.13.3"/>
    </reaction>
</comment>
<dbReference type="Gene3D" id="3.30.565.10">
    <property type="entry name" value="Histidine kinase-like ATPase, C-terminal domain"/>
    <property type="match status" value="1"/>
</dbReference>
<sequence length="162" mass="18054">MSAIKIHSELIKPSVLVEIALAPFKPQFAEKNIQIDISIPYTLPQVSCDVAKTAWVLTIFFSNAIRYTPAWGKLTIRAERVKTMLRISVENSGYGVPLERLQGMFEKPQNFDAPEYGKGLALLLAREILEAQQGTIGATSELGTLTRFYLQIPLTEMSEVNP</sequence>
<evidence type="ECO:0000313" key="6">
    <source>
        <dbReference type="Proteomes" id="UP000006048"/>
    </source>
</evidence>
<name>I4BAG4_TURPD</name>
<evidence type="ECO:0000256" key="1">
    <source>
        <dbReference type="ARBA" id="ARBA00000085"/>
    </source>
</evidence>
<keyword evidence="5" id="KW-0418">Kinase</keyword>
<evidence type="ECO:0000259" key="4">
    <source>
        <dbReference type="PROSITE" id="PS50109"/>
    </source>
</evidence>
<dbReference type="PANTHER" id="PTHR43547:SF2">
    <property type="entry name" value="HYBRID SIGNAL TRANSDUCTION HISTIDINE KINASE C"/>
    <property type="match status" value="1"/>
</dbReference>
<dbReference type="KEGG" id="tpx:Turpa_3637"/>
<dbReference type="AlphaFoldDB" id="I4BAG4"/>
<dbReference type="EMBL" id="CP002959">
    <property type="protein sequence ID" value="AFM14271.1"/>
    <property type="molecule type" value="Genomic_DNA"/>
</dbReference>
<dbReference type="SUPFAM" id="SSF55874">
    <property type="entry name" value="ATPase domain of HSP90 chaperone/DNA topoisomerase II/histidine kinase"/>
    <property type="match status" value="1"/>
</dbReference>
<dbReference type="EC" id="2.7.13.3" evidence="2"/>
<reference evidence="5 6" key="1">
    <citation type="submission" date="2012-06" db="EMBL/GenBank/DDBJ databases">
        <title>The complete chromosome of genome of Turneriella parva DSM 21527.</title>
        <authorList>
            <consortium name="US DOE Joint Genome Institute (JGI-PGF)"/>
            <person name="Lucas S."/>
            <person name="Han J."/>
            <person name="Lapidus A."/>
            <person name="Bruce D."/>
            <person name="Goodwin L."/>
            <person name="Pitluck S."/>
            <person name="Peters L."/>
            <person name="Kyrpides N."/>
            <person name="Mavromatis K."/>
            <person name="Ivanova N."/>
            <person name="Mikhailova N."/>
            <person name="Chertkov O."/>
            <person name="Detter J.C."/>
            <person name="Tapia R."/>
            <person name="Han C."/>
            <person name="Land M."/>
            <person name="Hauser L."/>
            <person name="Markowitz V."/>
            <person name="Cheng J.-F."/>
            <person name="Hugenholtz P."/>
            <person name="Woyke T."/>
            <person name="Wu D."/>
            <person name="Gronow S."/>
            <person name="Wellnitz S."/>
            <person name="Brambilla E."/>
            <person name="Klenk H.-P."/>
            <person name="Eisen J.A."/>
        </authorList>
    </citation>
    <scope>NUCLEOTIDE SEQUENCE [LARGE SCALE GENOMIC DNA]</scope>
    <source>
        <strain evidence="6">ATCC BAA-1111 / DSM 21527 / NCTC 11395 / H</strain>
    </source>
</reference>
<dbReference type="Proteomes" id="UP000006048">
    <property type="component" value="Chromosome"/>
</dbReference>
<feature type="domain" description="Histidine kinase" evidence="4">
    <location>
        <begin position="1"/>
        <end position="156"/>
    </location>
</feature>
<evidence type="ECO:0000256" key="3">
    <source>
        <dbReference type="ARBA" id="ARBA00022553"/>
    </source>
</evidence>
<keyword evidence="6" id="KW-1185">Reference proteome</keyword>
<protein>
    <recommendedName>
        <fullName evidence="2">histidine kinase</fullName>
        <ecNumber evidence="2">2.7.13.3</ecNumber>
    </recommendedName>
</protein>
<dbReference type="PRINTS" id="PR00344">
    <property type="entry name" value="BCTRLSENSOR"/>
</dbReference>
<dbReference type="SMART" id="SM00387">
    <property type="entry name" value="HATPase_c"/>
    <property type="match status" value="1"/>
</dbReference>
<evidence type="ECO:0000313" key="5">
    <source>
        <dbReference type="EMBL" id="AFM14271.1"/>
    </source>
</evidence>
<dbReference type="PROSITE" id="PS50109">
    <property type="entry name" value="HIS_KIN"/>
    <property type="match status" value="1"/>
</dbReference>
<dbReference type="InterPro" id="IPR005467">
    <property type="entry name" value="His_kinase_dom"/>
</dbReference>
<dbReference type="RefSeq" id="WP_014804748.1">
    <property type="nucleotide sequence ID" value="NC_018020.1"/>
</dbReference>
<gene>
    <name evidence="5" type="ordered locus">Turpa_3637</name>
</gene>
<dbReference type="PANTHER" id="PTHR43547">
    <property type="entry name" value="TWO-COMPONENT HISTIDINE KINASE"/>
    <property type="match status" value="1"/>
</dbReference>
<dbReference type="GO" id="GO:0000155">
    <property type="term" value="F:phosphorelay sensor kinase activity"/>
    <property type="evidence" value="ECO:0007669"/>
    <property type="project" value="TreeGrafter"/>
</dbReference>
<evidence type="ECO:0000256" key="2">
    <source>
        <dbReference type="ARBA" id="ARBA00012438"/>
    </source>
</evidence>
<keyword evidence="3" id="KW-0597">Phosphoprotein</keyword>
<accession>I4BAG4</accession>